<dbReference type="KEGG" id="ftj:FTUN_2587"/>
<sequence>MRAEFIARKVRHGFTLIELLVVIAIIAVLIGLLLPAVQKVREAAARAESQNNLKQLALATHSYHDARQCMPPLFGYAGGSGSSSGSGSGAYGPAVFHVLPYIEQGNQVSAAPSIPQLLNYPGGYVSPTGGPWQANWTAPGGRIPTLVSRLDPTLDTDSTNTGPCSYVANGYGSGSDRVFSGSGGQVKFGQLLDGLSNVVFWVEGYSAATMTVVTTSGPTVTKRPGWNFQPYQFRPDNTYSSTNPKIVYNYFYNQTVTSQPASCGAASNLIPFQVHPSKDQAMYDCPQGLSSGALQAALGDGSVRTFRPSMSVTMWGYWCNPTDGNVATD</sequence>
<keyword evidence="4" id="KW-1185">Reference proteome</keyword>
<dbReference type="Gene3D" id="3.30.700.10">
    <property type="entry name" value="Glycoprotein, Type 4 Pilin"/>
    <property type="match status" value="1"/>
</dbReference>
<dbReference type="PANTHER" id="PTHR30093:SF2">
    <property type="entry name" value="TYPE II SECRETION SYSTEM PROTEIN H"/>
    <property type="match status" value="1"/>
</dbReference>
<evidence type="ECO:0000256" key="1">
    <source>
        <dbReference type="SAM" id="Phobius"/>
    </source>
</evidence>
<dbReference type="Pfam" id="PF07963">
    <property type="entry name" value="N_methyl"/>
    <property type="match status" value="1"/>
</dbReference>
<gene>
    <name evidence="3" type="ORF">FTUN_2587</name>
</gene>
<evidence type="ECO:0000313" key="4">
    <source>
        <dbReference type="Proteomes" id="UP000503447"/>
    </source>
</evidence>
<dbReference type="EMBL" id="CP053452">
    <property type="protein sequence ID" value="QJW95061.1"/>
    <property type="molecule type" value="Genomic_DNA"/>
</dbReference>
<dbReference type="SUPFAM" id="SSF54523">
    <property type="entry name" value="Pili subunits"/>
    <property type="match status" value="1"/>
</dbReference>
<keyword evidence="1" id="KW-1133">Transmembrane helix</keyword>
<reference evidence="4" key="1">
    <citation type="submission" date="2020-05" db="EMBL/GenBank/DDBJ databases">
        <title>Frigoriglobus tundricola gen. nov., sp. nov., a psychrotolerant cellulolytic planctomycete of the family Gemmataceae with two divergent copies of 16S rRNA gene.</title>
        <authorList>
            <person name="Kulichevskaya I.S."/>
            <person name="Ivanova A.A."/>
            <person name="Naumoff D.G."/>
            <person name="Beletsky A.V."/>
            <person name="Rijpstra W.I.C."/>
            <person name="Sinninghe Damste J.S."/>
            <person name="Mardanov A.V."/>
            <person name="Ravin N.V."/>
            <person name="Dedysh S.N."/>
        </authorList>
    </citation>
    <scope>NUCLEOTIDE SEQUENCE [LARGE SCALE GENOMIC DNA]</scope>
    <source>
        <strain evidence="4">PL17</strain>
    </source>
</reference>
<dbReference type="Pfam" id="PF07596">
    <property type="entry name" value="SBP_bac_10"/>
    <property type="match status" value="1"/>
</dbReference>
<dbReference type="PROSITE" id="PS00409">
    <property type="entry name" value="PROKAR_NTER_METHYL"/>
    <property type="match status" value="1"/>
</dbReference>
<dbReference type="Proteomes" id="UP000503447">
    <property type="component" value="Chromosome"/>
</dbReference>
<evidence type="ECO:0000259" key="2">
    <source>
        <dbReference type="Pfam" id="PF07596"/>
    </source>
</evidence>
<dbReference type="RefSeq" id="WP_171470931.1">
    <property type="nucleotide sequence ID" value="NZ_CP053452.2"/>
</dbReference>
<accession>A0A6M5YPB2</accession>
<dbReference type="PANTHER" id="PTHR30093">
    <property type="entry name" value="GENERAL SECRETION PATHWAY PROTEIN G"/>
    <property type="match status" value="1"/>
</dbReference>
<dbReference type="InterPro" id="IPR012902">
    <property type="entry name" value="N_methyl_site"/>
</dbReference>
<organism evidence="3 4">
    <name type="scientific">Frigoriglobus tundricola</name>
    <dbReference type="NCBI Taxonomy" id="2774151"/>
    <lineage>
        <taxon>Bacteria</taxon>
        <taxon>Pseudomonadati</taxon>
        <taxon>Planctomycetota</taxon>
        <taxon>Planctomycetia</taxon>
        <taxon>Gemmatales</taxon>
        <taxon>Gemmataceae</taxon>
        <taxon>Frigoriglobus</taxon>
    </lineage>
</organism>
<dbReference type="AlphaFoldDB" id="A0A6M5YPB2"/>
<feature type="transmembrane region" description="Helical" evidence="1">
    <location>
        <begin position="12"/>
        <end position="34"/>
    </location>
</feature>
<feature type="domain" description="DUF1559" evidence="2">
    <location>
        <begin position="38"/>
        <end position="306"/>
    </location>
</feature>
<proteinExistence type="predicted"/>
<evidence type="ECO:0000313" key="3">
    <source>
        <dbReference type="EMBL" id="QJW95061.1"/>
    </source>
</evidence>
<dbReference type="NCBIfam" id="TIGR02532">
    <property type="entry name" value="IV_pilin_GFxxxE"/>
    <property type="match status" value="1"/>
</dbReference>
<keyword evidence="1" id="KW-0472">Membrane</keyword>
<protein>
    <recommendedName>
        <fullName evidence="2">DUF1559 domain-containing protein</fullName>
    </recommendedName>
</protein>
<keyword evidence="1" id="KW-0812">Transmembrane</keyword>
<dbReference type="InterPro" id="IPR045584">
    <property type="entry name" value="Pilin-like"/>
</dbReference>
<dbReference type="InterPro" id="IPR011453">
    <property type="entry name" value="DUF1559"/>
</dbReference>
<name>A0A6M5YPB2_9BACT</name>